<protein>
    <recommendedName>
        <fullName evidence="1">Hemerythrin-like domain-containing protein</fullName>
    </recommendedName>
</protein>
<accession>A0A7W5BU43</accession>
<comment type="caution">
    <text evidence="2">The sequence shown here is derived from an EMBL/GenBank/DDBJ whole genome shotgun (WGS) entry which is preliminary data.</text>
</comment>
<dbReference type="Pfam" id="PF01814">
    <property type="entry name" value="Hemerythrin"/>
    <property type="match status" value="1"/>
</dbReference>
<dbReference type="RefSeq" id="WP_239620808.1">
    <property type="nucleotide sequence ID" value="NZ_JACHXH010000028.1"/>
</dbReference>
<keyword evidence="3" id="KW-1185">Reference proteome</keyword>
<name>A0A7W5BU43_9HYPH</name>
<evidence type="ECO:0000313" key="2">
    <source>
        <dbReference type="EMBL" id="MBB3138118.1"/>
    </source>
</evidence>
<evidence type="ECO:0000313" key="3">
    <source>
        <dbReference type="Proteomes" id="UP000518315"/>
    </source>
</evidence>
<reference evidence="2 3" key="1">
    <citation type="submission" date="2020-08" db="EMBL/GenBank/DDBJ databases">
        <title>Genomic Encyclopedia of Type Strains, Phase III (KMG-III): the genomes of soil and plant-associated and newly described type strains.</title>
        <authorList>
            <person name="Whitman W."/>
        </authorList>
    </citation>
    <scope>NUCLEOTIDE SEQUENCE [LARGE SCALE GENOMIC DNA]</scope>
    <source>
        <strain evidence="2 3">CECT 4113</strain>
    </source>
</reference>
<gene>
    <name evidence="2" type="ORF">FHS26_005896</name>
</gene>
<dbReference type="InterPro" id="IPR012312">
    <property type="entry name" value="Hemerythrin-like"/>
</dbReference>
<dbReference type="EMBL" id="JACHXH010000028">
    <property type="protein sequence ID" value="MBB3138118.1"/>
    <property type="molecule type" value="Genomic_DNA"/>
</dbReference>
<evidence type="ECO:0000259" key="1">
    <source>
        <dbReference type="Pfam" id="PF01814"/>
    </source>
</evidence>
<dbReference type="Proteomes" id="UP000518315">
    <property type="component" value="Unassembled WGS sequence"/>
</dbReference>
<sequence length="189" mass="21336">MNFMKVFDLLDDKTRPKAPPVPGATLAHRITGRKLAMIHEMHIVALDETRAMMDMVGAGEIAAGELAEHIDSLELLKNYRAFGNLCGRECQFLDFHHRAEDEEFFPVLHANGDEGMKRVVERLGDEHRIIGQILDELSANVALILAQPGPDTFSVTKTTFDVLYKVIRSHFSYEQAELEEALGFYRIPL</sequence>
<dbReference type="AlphaFoldDB" id="A0A7W5BU43"/>
<organism evidence="2 3">
    <name type="scientific">Rhizobium pisi</name>
    <dbReference type="NCBI Taxonomy" id="574561"/>
    <lineage>
        <taxon>Bacteria</taxon>
        <taxon>Pseudomonadati</taxon>
        <taxon>Pseudomonadota</taxon>
        <taxon>Alphaproteobacteria</taxon>
        <taxon>Hyphomicrobiales</taxon>
        <taxon>Rhizobiaceae</taxon>
        <taxon>Rhizobium/Agrobacterium group</taxon>
        <taxon>Rhizobium</taxon>
    </lineage>
</organism>
<proteinExistence type="predicted"/>
<dbReference type="Gene3D" id="1.20.120.520">
    <property type="entry name" value="nmb1532 protein domain like"/>
    <property type="match status" value="1"/>
</dbReference>
<feature type="domain" description="Hemerythrin-like" evidence="1">
    <location>
        <begin position="66"/>
        <end position="179"/>
    </location>
</feature>